<evidence type="ECO:0000313" key="1">
    <source>
        <dbReference type="EMBL" id="GAJ40192.1"/>
    </source>
</evidence>
<accession>A0A023DFZ9</accession>
<dbReference type="EMBL" id="BAWO01000033">
    <property type="protein sequence ID" value="GAJ40192.1"/>
    <property type="molecule type" value="Genomic_DNA"/>
</dbReference>
<protein>
    <recommendedName>
        <fullName evidence="3">DUF2487 family protein</fullName>
    </recommendedName>
</protein>
<dbReference type="Proteomes" id="UP000023561">
    <property type="component" value="Unassembled WGS sequence"/>
</dbReference>
<name>A0A023DFZ9_9BACL</name>
<evidence type="ECO:0000313" key="2">
    <source>
        <dbReference type="Proteomes" id="UP000023561"/>
    </source>
</evidence>
<reference evidence="1 2" key="1">
    <citation type="submission" date="2014-04" db="EMBL/GenBank/DDBJ databases">
        <title>Whole genome shotgun sequence of Geobacillus caldoxylosilyticus NBRC 107762.</title>
        <authorList>
            <person name="Hosoyama A."/>
            <person name="Hosoyama Y."/>
            <person name="Katano-Makiyama Y."/>
            <person name="Tsuchikane K."/>
            <person name="Ohji S."/>
            <person name="Ichikawa N."/>
            <person name="Yamazoe A."/>
            <person name="Fujita N."/>
        </authorList>
    </citation>
    <scope>NUCLEOTIDE SEQUENCE [LARGE SCALE GENOMIC DNA]</scope>
    <source>
        <strain evidence="1 2">NBRC 107762</strain>
    </source>
</reference>
<gene>
    <name evidence="1" type="ORF">GCA01S_033_00370</name>
</gene>
<dbReference type="RefSeq" id="WP_042409742.1">
    <property type="nucleotide sequence ID" value="NZ_BAWO01000033.1"/>
</dbReference>
<dbReference type="AlphaFoldDB" id="A0A023DFZ9"/>
<sequence length="151" mass="17539">MKWTAADVELYQKEKDYIDTALIPLIPITMDDGAKTAASGGEFVQLVAGELERQLKGRVFLFPPFSYFLSESRQSLVERLTDWTSLLMEQGMKYVFYVTCDREWKGKETAISDRLWLVPAVPLENMDESYKYELIRDQTSGLLRFFISQWS</sequence>
<dbReference type="InterPro" id="IPR019615">
    <property type="entry name" value="DUF2487"/>
</dbReference>
<comment type="caution">
    <text evidence="1">The sequence shown here is derived from an EMBL/GenBank/DDBJ whole genome shotgun (WGS) entry which is preliminary data.</text>
</comment>
<dbReference type="OrthoDB" id="2678750at2"/>
<keyword evidence="2" id="KW-1185">Reference proteome</keyword>
<organism evidence="1 2">
    <name type="scientific">Parageobacillus caldoxylosilyticus NBRC 107762</name>
    <dbReference type="NCBI Taxonomy" id="1220594"/>
    <lineage>
        <taxon>Bacteria</taxon>
        <taxon>Bacillati</taxon>
        <taxon>Bacillota</taxon>
        <taxon>Bacilli</taxon>
        <taxon>Bacillales</taxon>
        <taxon>Anoxybacillaceae</taxon>
        <taxon>Saccharococcus</taxon>
    </lineage>
</organism>
<dbReference type="Pfam" id="PF10673">
    <property type="entry name" value="DUF2487"/>
    <property type="match status" value="1"/>
</dbReference>
<proteinExistence type="predicted"/>
<evidence type="ECO:0008006" key="3">
    <source>
        <dbReference type="Google" id="ProtNLM"/>
    </source>
</evidence>